<dbReference type="InterPro" id="IPR003836">
    <property type="entry name" value="Glucokinase"/>
</dbReference>
<evidence type="ECO:0000313" key="3">
    <source>
        <dbReference type="EMBL" id="TNV81862.1"/>
    </source>
</evidence>
<dbReference type="Gene3D" id="3.40.367.20">
    <property type="match status" value="1"/>
</dbReference>
<dbReference type="PANTHER" id="PTHR47363">
    <property type="entry name" value="GLUCOKINASE"/>
    <property type="match status" value="1"/>
</dbReference>
<name>A0A8J8NTV4_HALGN</name>
<dbReference type="Proteomes" id="UP000785679">
    <property type="component" value="Unassembled WGS sequence"/>
</dbReference>
<evidence type="ECO:0000256" key="1">
    <source>
        <dbReference type="ARBA" id="ARBA00022679"/>
    </source>
</evidence>
<keyword evidence="1" id="KW-0808">Transferase</keyword>
<dbReference type="SUPFAM" id="SSF53067">
    <property type="entry name" value="Actin-like ATPase domain"/>
    <property type="match status" value="1"/>
</dbReference>
<evidence type="ECO:0000313" key="4">
    <source>
        <dbReference type="Proteomes" id="UP000785679"/>
    </source>
</evidence>
<dbReference type="GO" id="GO:0004340">
    <property type="term" value="F:glucokinase activity"/>
    <property type="evidence" value="ECO:0007669"/>
    <property type="project" value="InterPro"/>
</dbReference>
<dbReference type="AlphaFoldDB" id="A0A8J8NTV4"/>
<dbReference type="GO" id="GO:0005536">
    <property type="term" value="F:D-glucose binding"/>
    <property type="evidence" value="ECO:0007669"/>
    <property type="project" value="InterPro"/>
</dbReference>
<dbReference type="InterPro" id="IPR043129">
    <property type="entry name" value="ATPase_NBD"/>
</dbReference>
<dbReference type="CDD" id="cd24008">
    <property type="entry name" value="ASKHA_NBD_GLK"/>
    <property type="match status" value="1"/>
</dbReference>
<dbReference type="PANTHER" id="PTHR47363:SF1">
    <property type="entry name" value="GLUCOKINASE"/>
    <property type="match status" value="1"/>
</dbReference>
<organism evidence="3 4">
    <name type="scientific">Halteria grandinella</name>
    <dbReference type="NCBI Taxonomy" id="5974"/>
    <lineage>
        <taxon>Eukaryota</taxon>
        <taxon>Sar</taxon>
        <taxon>Alveolata</taxon>
        <taxon>Ciliophora</taxon>
        <taxon>Intramacronucleata</taxon>
        <taxon>Spirotrichea</taxon>
        <taxon>Stichotrichia</taxon>
        <taxon>Sporadotrichida</taxon>
        <taxon>Halteriidae</taxon>
        <taxon>Halteria</taxon>
    </lineage>
</organism>
<proteinExistence type="predicted"/>
<evidence type="ECO:0000256" key="2">
    <source>
        <dbReference type="ARBA" id="ARBA00022777"/>
    </source>
</evidence>
<gene>
    <name evidence="3" type="ORF">FGO68_gene7994</name>
</gene>
<sequence>MIVGDIGGTNCRLELLEINSDQSHKTLFQARYKSQEQPSFPAAILQFLSESPVKDATLIKCAVIGIAGPVFGGQLQFQLNIKHWCPIKEKDVERDTGIKRVSLLNDFVANGYGVLDLKEEKELQSLYEPADKLFHDDEVKVVMGIGTGLGSCLLSRAPSTHQSTPGKYHVNSMEAGMIMLPTYDEIDRQFQDYLSKDLGIKDRDDAQLLLSGSGLMYLFNFHATKIHPGVSKLDPATVSPQEMQDQAKLELTQPGTGDKVALSCLQHFMRYFSRFLSNVACSYMPFGGIYLMSTVVYATEFMIEEGSEGRNAFNKEFVESRGAGMAKYLGQMPLKIVKAEGELAMRGCIRYAIQNNLIL</sequence>
<dbReference type="GO" id="GO:0006096">
    <property type="term" value="P:glycolytic process"/>
    <property type="evidence" value="ECO:0007669"/>
    <property type="project" value="InterPro"/>
</dbReference>
<dbReference type="Pfam" id="PF02685">
    <property type="entry name" value="Glucokinase"/>
    <property type="match status" value="1"/>
</dbReference>
<dbReference type="OrthoDB" id="10251652at2759"/>
<comment type="caution">
    <text evidence="3">The sequence shown here is derived from an EMBL/GenBank/DDBJ whole genome shotgun (WGS) entry which is preliminary data.</text>
</comment>
<keyword evidence="2" id="KW-0418">Kinase</keyword>
<dbReference type="EMBL" id="RRYP01005632">
    <property type="protein sequence ID" value="TNV81862.1"/>
    <property type="molecule type" value="Genomic_DNA"/>
</dbReference>
<dbReference type="GO" id="GO:0005524">
    <property type="term" value="F:ATP binding"/>
    <property type="evidence" value="ECO:0007669"/>
    <property type="project" value="InterPro"/>
</dbReference>
<dbReference type="Gene3D" id="3.30.420.40">
    <property type="match status" value="1"/>
</dbReference>
<protein>
    <recommendedName>
        <fullName evidence="5">Glucokinase</fullName>
    </recommendedName>
</protein>
<evidence type="ECO:0008006" key="5">
    <source>
        <dbReference type="Google" id="ProtNLM"/>
    </source>
</evidence>
<reference evidence="3" key="1">
    <citation type="submission" date="2019-06" db="EMBL/GenBank/DDBJ databases">
        <authorList>
            <person name="Zheng W."/>
        </authorList>
    </citation>
    <scope>NUCLEOTIDE SEQUENCE</scope>
    <source>
        <strain evidence="3">QDHG01</strain>
    </source>
</reference>
<accession>A0A8J8NTV4</accession>
<keyword evidence="4" id="KW-1185">Reference proteome</keyword>